<dbReference type="PROSITE" id="PS50026">
    <property type="entry name" value="EGF_3"/>
    <property type="match status" value="1"/>
</dbReference>
<proteinExistence type="predicted"/>
<gene>
    <name evidence="5" type="ORF">DDB_G0281057</name>
</gene>
<comment type="caution">
    <text evidence="5">The sequence shown here is derived from an EMBL/GenBank/DDBJ whole genome shotgun (WGS) entry which is preliminary data.</text>
</comment>
<keyword evidence="6" id="KW-1185">Reference proteome</keyword>
<dbReference type="OMA" id="CNEPWSG"/>
<dbReference type="InterPro" id="IPR013783">
    <property type="entry name" value="Ig-like_fold"/>
</dbReference>
<dbReference type="eggNOG" id="ENOG502RBMQ">
    <property type="taxonomic scope" value="Eukaryota"/>
</dbReference>
<keyword evidence="1" id="KW-1015">Disulfide bond</keyword>
<feature type="chain" id="PRO_5004249872" description="EGF-like domain-containing protein" evidence="3">
    <location>
        <begin position="23"/>
        <end position="505"/>
    </location>
</feature>
<dbReference type="PaxDb" id="44689-DDB0203979"/>
<feature type="compositionally biased region" description="Low complexity" evidence="2">
    <location>
        <begin position="425"/>
        <end position="444"/>
    </location>
</feature>
<sequence length="505" mass="56996">MIKKNKLLVLIILNFLINSIYSDRPLINYIEPLTRNDNKLSVFGRFFGEKLQDVKVEIDGKPYKISEWSNSSFEVTLQPPNPKQSKIKVTTPINSVEKEIYFLNENCLGIDVCNGHGICIKNSTECVCNEPWSGKDCSIITGESMIELVDKPKVYTSTKLNIFKIPEIENINFNTSFGLVLKEYTKNDIILNTYLLTPSIQYGSIKGPDLQVYRYRTNTLISSSDHSFNCDITLTHYQSNQTKSFYNQYINELKDSFALSVIINNFIPISPTNKLTLFIYPMIKSKKSFGGKLSTIVNDNNNNNKIDENDDGQYINGTTSIKMSIGTQKLRINLYNFGLFSQKFTTFNTSIVEIFNNTNNINNTNNSDSSDNRVIDNDIYSIISITSNSSKYIYFNADFYPYLDDSENVDSSDKLTLFSDEESGSSDSISSSSGSGSSSSSSSDNNTRNIIDDSKHNLTPTQNITTEVNHENHQNESNSSSSIGNKLPISIITYFGPVFIFWKLI</sequence>
<dbReference type="Proteomes" id="UP000002195">
    <property type="component" value="Unassembled WGS sequence"/>
</dbReference>
<dbReference type="VEuPathDB" id="AmoebaDB:DDB_G0281057"/>
<evidence type="ECO:0000256" key="1">
    <source>
        <dbReference type="PROSITE-ProRule" id="PRU00076"/>
    </source>
</evidence>
<dbReference type="SMR" id="Q54UI7"/>
<dbReference type="Gene3D" id="2.10.25.10">
    <property type="entry name" value="Laminin"/>
    <property type="match status" value="1"/>
</dbReference>
<organism evidence="5 6">
    <name type="scientific">Dictyostelium discoideum</name>
    <name type="common">Social amoeba</name>
    <dbReference type="NCBI Taxonomy" id="44689"/>
    <lineage>
        <taxon>Eukaryota</taxon>
        <taxon>Amoebozoa</taxon>
        <taxon>Evosea</taxon>
        <taxon>Eumycetozoa</taxon>
        <taxon>Dictyostelia</taxon>
        <taxon>Dictyosteliales</taxon>
        <taxon>Dictyosteliaceae</taxon>
        <taxon>Dictyostelium</taxon>
    </lineage>
</organism>
<dbReference type="PROSITE" id="PS01186">
    <property type="entry name" value="EGF_2"/>
    <property type="match status" value="1"/>
</dbReference>
<dbReference type="InterPro" id="IPR000742">
    <property type="entry name" value="EGF"/>
</dbReference>
<feature type="domain" description="EGF-like" evidence="4">
    <location>
        <begin position="103"/>
        <end position="138"/>
    </location>
</feature>
<dbReference type="FunCoup" id="Q54UI7">
    <property type="interactions" value="877"/>
</dbReference>
<dbReference type="Pfam" id="PF23106">
    <property type="entry name" value="EGF_Teneurin"/>
    <property type="match status" value="1"/>
</dbReference>
<accession>Q54UI7</accession>
<feature type="region of interest" description="Disordered" evidence="2">
    <location>
        <begin position="420"/>
        <end position="460"/>
    </location>
</feature>
<dbReference type="GeneID" id="8622842"/>
<feature type="signal peptide" evidence="3">
    <location>
        <begin position="1"/>
        <end position="22"/>
    </location>
</feature>
<evidence type="ECO:0000259" key="4">
    <source>
        <dbReference type="PROSITE" id="PS50026"/>
    </source>
</evidence>
<reference evidence="5 6" key="1">
    <citation type="journal article" date="2005" name="Nature">
        <title>The genome of the social amoeba Dictyostelium discoideum.</title>
        <authorList>
            <consortium name="The Dictyostelium discoideum Sequencing Consortium"/>
            <person name="Eichinger L."/>
            <person name="Pachebat J.A."/>
            <person name="Glockner G."/>
            <person name="Rajandream M.A."/>
            <person name="Sucgang R."/>
            <person name="Berriman M."/>
            <person name="Song J."/>
            <person name="Olsen R."/>
            <person name="Szafranski K."/>
            <person name="Xu Q."/>
            <person name="Tunggal B."/>
            <person name="Kummerfeld S."/>
            <person name="Madera M."/>
            <person name="Konfortov B.A."/>
            <person name="Rivero F."/>
            <person name="Bankier A.T."/>
            <person name="Lehmann R."/>
            <person name="Hamlin N."/>
            <person name="Davies R."/>
            <person name="Gaudet P."/>
            <person name="Fey P."/>
            <person name="Pilcher K."/>
            <person name="Chen G."/>
            <person name="Saunders D."/>
            <person name="Sodergren E."/>
            <person name="Davis P."/>
            <person name="Kerhornou A."/>
            <person name="Nie X."/>
            <person name="Hall N."/>
            <person name="Anjard C."/>
            <person name="Hemphill L."/>
            <person name="Bason N."/>
            <person name="Farbrother P."/>
            <person name="Desany B."/>
            <person name="Just E."/>
            <person name="Morio T."/>
            <person name="Rost R."/>
            <person name="Churcher C."/>
            <person name="Cooper J."/>
            <person name="Haydock S."/>
            <person name="van Driessche N."/>
            <person name="Cronin A."/>
            <person name="Goodhead I."/>
            <person name="Muzny D."/>
            <person name="Mourier T."/>
            <person name="Pain A."/>
            <person name="Lu M."/>
            <person name="Harper D."/>
            <person name="Lindsay R."/>
            <person name="Hauser H."/>
            <person name="James K."/>
            <person name="Quiles M."/>
            <person name="Madan Babu M."/>
            <person name="Saito T."/>
            <person name="Buchrieser C."/>
            <person name="Wardroper A."/>
            <person name="Felder M."/>
            <person name="Thangavelu M."/>
            <person name="Johnson D."/>
            <person name="Knights A."/>
            <person name="Loulseged H."/>
            <person name="Mungall K."/>
            <person name="Oliver K."/>
            <person name="Price C."/>
            <person name="Quail M.A."/>
            <person name="Urushihara H."/>
            <person name="Hernandez J."/>
            <person name="Rabbinowitsch E."/>
            <person name="Steffen D."/>
            <person name="Sanders M."/>
            <person name="Ma J."/>
            <person name="Kohara Y."/>
            <person name="Sharp S."/>
            <person name="Simmonds M."/>
            <person name="Spiegler S."/>
            <person name="Tivey A."/>
            <person name="Sugano S."/>
            <person name="White B."/>
            <person name="Walker D."/>
            <person name="Woodward J."/>
            <person name="Winckler T."/>
            <person name="Tanaka Y."/>
            <person name="Shaulsky G."/>
            <person name="Schleicher M."/>
            <person name="Weinstock G."/>
            <person name="Rosenthal A."/>
            <person name="Cox E.C."/>
            <person name="Chisholm R.L."/>
            <person name="Gibbs R."/>
            <person name="Loomis W.F."/>
            <person name="Platzer M."/>
            <person name="Kay R.R."/>
            <person name="Williams J."/>
            <person name="Dear P.H."/>
            <person name="Noegel A.A."/>
            <person name="Barrell B."/>
            <person name="Kuspa A."/>
        </authorList>
    </citation>
    <scope>NUCLEOTIDE SEQUENCE [LARGE SCALE GENOMIC DNA]</scope>
    <source>
        <strain evidence="5 6">AX4</strain>
    </source>
</reference>
<dbReference type="PROSITE" id="PS00022">
    <property type="entry name" value="EGF_1"/>
    <property type="match status" value="1"/>
</dbReference>
<evidence type="ECO:0000256" key="3">
    <source>
        <dbReference type="SAM" id="SignalP"/>
    </source>
</evidence>
<dbReference type="EMBL" id="AAFI02000040">
    <property type="protein sequence ID" value="EAL66825.1"/>
    <property type="molecule type" value="Genomic_DNA"/>
</dbReference>
<protein>
    <recommendedName>
        <fullName evidence="4">EGF-like domain-containing protein</fullName>
    </recommendedName>
</protein>
<evidence type="ECO:0000256" key="2">
    <source>
        <dbReference type="SAM" id="MobiDB-lite"/>
    </source>
</evidence>
<dbReference type="RefSeq" id="XP_640789.1">
    <property type="nucleotide sequence ID" value="XM_635697.1"/>
</dbReference>
<evidence type="ECO:0000313" key="6">
    <source>
        <dbReference type="Proteomes" id="UP000002195"/>
    </source>
</evidence>
<keyword evidence="1" id="KW-0245">EGF-like domain</keyword>
<dbReference type="InParanoid" id="Q54UI7"/>
<dbReference type="AlphaFoldDB" id="Q54UI7"/>
<dbReference type="KEGG" id="ddi:DDB_G0281057"/>
<keyword evidence="3" id="KW-0732">Signal</keyword>
<feature type="disulfide bond" evidence="1">
    <location>
        <begin position="128"/>
        <end position="137"/>
    </location>
</feature>
<comment type="caution">
    <text evidence="1">Lacks conserved residue(s) required for the propagation of feature annotation.</text>
</comment>
<dbReference type="Gene3D" id="2.60.40.10">
    <property type="entry name" value="Immunoglobulins"/>
    <property type="match status" value="1"/>
</dbReference>
<name>Q54UI7_DICDI</name>
<dbReference type="dictyBase" id="DDB_G0281057"/>
<evidence type="ECO:0000313" key="5">
    <source>
        <dbReference type="EMBL" id="EAL66825.1"/>
    </source>
</evidence>
<dbReference type="HOGENOM" id="CLU_540176_0_0_1"/>